<dbReference type="Pfam" id="PF02441">
    <property type="entry name" value="Flavoprotein"/>
    <property type="match status" value="1"/>
</dbReference>
<evidence type="ECO:0000259" key="1">
    <source>
        <dbReference type="PROSITE" id="PS50943"/>
    </source>
</evidence>
<protein>
    <recommendedName>
        <fullName evidence="1">HTH cro/C1-type domain-containing protein</fullName>
    </recommendedName>
</protein>
<dbReference type="PANTHER" id="PTHR14359:SF6">
    <property type="entry name" value="PHOSPHOPANTOTHENOYLCYSTEINE DECARBOXYLASE"/>
    <property type="match status" value="1"/>
</dbReference>
<reference evidence="2 3" key="1">
    <citation type="submission" date="2020-03" db="EMBL/GenBank/DDBJ databases">
        <title>Whole genome shotgun sequence of Phytohabitans houttuyneae NBRC 108639.</title>
        <authorList>
            <person name="Komaki H."/>
            <person name="Tamura T."/>
        </authorList>
    </citation>
    <scope>NUCLEOTIDE SEQUENCE [LARGE SCALE GENOMIC DNA]</scope>
    <source>
        <strain evidence="2 3">NBRC 108639</strain>
    </source>
</reference>
<sequence length="598" mass="65331">MDELPIGRRVAYWRGRRKMSQQVFADRLGKSKSWVDKVERGVRRLDKFSVVYEIADVLQVDVQLLLGKEPERRIDSVNCIDQVEVEEIRAALERYDQISAFFFAPTQALPLPEMRKAVSHAWLTYQHAKYGVLARALPKLLRDGQAADTAYADHEKSSEAAHLLGQIYQIASSTLRKLGEHELCWLAADRSIAVSQRAGDQLLAGIASYRVGSALLALGRARPALEVNVNIANRLAPGDGNEATPERLSVYGMLLLNGAMAAARIGDSATVRDLFAAAEEAARQLGSDQNHFWTSFGPTNVKLHRAAAAVELGEGRVAVDTHEQIDGDAFAALLPERRAHHFIDIARGYTQIGDVERASEMLLEGDRLAPSEIRCRPIAHEVLSDVLRRTKGSPPTPVAELAEHMGLEYDGVVDRGVLYIIACGSPVARDVGRLVALAQREGWDVCVVVTPDGRKFVDVPALALQTGHPVRTLYKNPGDPDVLPAPDAIIVAPATVNTINKWACGIADTLALGLVVEGQGKGLPIVAMPYTNLAMGSHPAFRESLDRLRGWDVTVLFGDDYFPLHPPGTGEQHRDMFPWEMALEALHTRVDAGPLGAP</sequence>
<dbReference type="Pfam" id="PF13560">
    <property type="entry name" value="HTH_31"/>
    <property type="match status" value="1"/>
</dbReference>
<proteinExistence type="predicted"/>
<dbReference type="GO" id="GO:0010181">
    <property type="term" value="F:FMN binding"/>
    <property type="evidence" value="ECO:0007669"/>
    <property type="project" value="TreeGrafter"/>
</dbReference>
<dbReference type="GO" id="GO:0003677">
    <property type="term" value="F:DNA binding"/>
    <property type="evidence" value="ECO:0007669"/>
    <property type="project" value="InterPro"/>
</dbReference>
<name>A0A6V8KK70_9ACTN</name>
<dbReference type="InterPro" id="IPR010982">
    <property type="entry name" value="Lambda_DNA-bd_dom_sf"/>
</dbReference>
<dbReference type="GO" id="GO:0004633">
    <property type="term" value="F:phosphopantothenoylcysteine decarboxylase activity"/>
    <property type="evidence" value="ECO:0007669"/>
    <property type="project" value="TreeGrafter"/>
</dbReference>
<dbReference type="PROSITE" id="PS50943">
    <property type="entry name" value="HTH_CROC1"/>
    <property type="match status" value="1"/>
</dbReference>
<dbReference type="Gene3D" id="3.40.50.1950">
    <property type="entry name" value="Flavin prenyltransferase-like"/>
    <property type="match status" value="1"/>
</dbReference>
<dbReference type="InterPro" id="IPR003382">
    <property type="entry name" value="Flavoprotein"/>
</dbReference>
<evidence type="ECO:0000313" key="3">
    <source>
        <dbReference type="Proteomes" id="UP000482800"/>
    </source>
</evidence>
<feature type="domain" description="HTH cro/C1-type" evidence="1">
    <location>
        <begin position="10"/>
        <end position="65"/>
    </location>
</feature>
<keyword evidence="3" id="KW-1185">Reference proteome</keyword>
<dbReference type="GO" id="GO:0071513">
    <property type="term" value="C:phosphopantothenoylcysteine decarboxylase complex"/>
    <property type="evidence" value="ECO:0007669"/>
    <property type="project" value="TreeGrafter"/>
</dbReference>
<organism evidence="2 3">
    <name type="scientific">Phytohabitans houttuyneae</name>
    <dbReference type="NCBI Taxonomy" id="1076126"/>
    <lineage>
        <taxon>Bacteria</taxon>
        <taxon>Bacillati</taxon>
        <taxon>Actinomycetota</taxon>
        <taxon>Actinomycetes</taxon>
        <taxon>Micromonosporales</taxon>
        <taxon>Micromonosporaceae</taxon>
    </lineage>
</organism>
<dbReference type="SMART" id="SM00530">
    <property type="entry name" value="HTH_XRE"/>
    <property type="match status" value="1"/>
</dbReference>
<dbReference type="InterPro" id="IPR036551">
    <property type="entry name" value="Flavin_trans-like"/>
</dbReference>
<dbReference type="EMBL" id="BLPF01000004">
    <property type="protein sequence ID" value="GFJ85592.1"/>
    <property type="molecule type" value="Genomic_DNA"/>
</dbReference>
<accession>A0A6V8KK70</accession>
<dbReference type="SUPFAM" id="SSF52507">
    <property type="entry name" value="Homo-oligomeric flavin-containing Cys decarboxylases, HFCD"/>
    <property type="match status" value="1"/>
</dbReference>
<comment type="caution">
    <text evidence="2">The sequence shown here is derived from an EMBL/GenBank/DDBJ whole genome shotgun (WGS) entry which is preliminary data.</text>
</comment>
<dbReference type="AlphaFoldDB" id="A0A6V8KK70"/>
<dbReference type="Gene3D" id="1.10.260.40">
    <property type="entry name" value="lambda repressor-like DNA-binding domains"/>
    <property type="match status" value="1"/>
</dbReference>
<gene>
    <name evidence="2" type="ORF">Phou_097720</name>
</gene>
<dbReference type="Proteomes" id="UP000482800">
    <property type="component" value="Unassembled WGS sequence"/>
</dbReference>
<evidence type="ECO:0000313" key="2">
    <source>
        <dbReference type="EMBL" id="GFJ85592.1"/>
    </source>
</evidence>
<dbReference type="InterPro" id="IPR001387">
    <property type="entry name" value="Cro/C1-type_HTH"/>
</dbReference>
<dbReference type="PANTHER" id="PTHR14359">
    <property type="entry name" value="HOMO-OLIGOMERIC FLAVIN CONTAINING CYS DECARBOXYLASE FAMILY"/>
    <property type="match status" value="1"/>
</dbReference>
<reference evidence="2 3" key="2">
    <citation type="submission" date="2020-03" db="EMBL/GenBank/DDBJ databases">
        <authorList>
            <person name="Ichikawa N."/>
            <person name="Kimura A."/>
            <person name="Kitahashi Y."/>
            <person name="Uohara A."/>
        </authorList>
    </citation>
    <scope>NUCLEOTIDE SEQUENCE [LARGE SCALE GENOMIC DNA]</scope>
    <source>
        <strain evidence="2 3">NBRC 108639</strain>
    </source>
</reference>
<dbReference type="SUPFAM" id="SSF47413">
    <property type="entry name" value="lambda repressor-like DNA-binding domains"/>
    <property type="match status" value="1"/>
</dbReference>
<dbReference type="CDD" id="cd00093">
    <property type="entry name" value="HTH_XRE"/>
    <property type="match status" value="1"/>
</dbReference>
<dbReference type="GO" id="GO:0015937">
    <property type="term" value="P:coenzyme A biosynthetic process"/>
    <property type="evidence" value="ECO:0007669"/>
    <property type="project" value="TreeGrafter"/>
</dbReference>